<organism evidence="10 11">
    <name type="scientific">Staurois parvus</name>
    <dbReference type="NCBI Taxonomy" id="386267"/>
    <lineage>
        <taxon>Eukaryota</taxon>
        <taxon>Metazoa</taxon>
        <taxon>Chordata</taxon>
        <taxon>Craniata</taxon>
        <taxon>Vertebrata</taxon>
        <taxon>Euteleostomi</taxon>
        <taxon>Amphibia</taxon>
        <taxon>Batrachia</taxon>
        <taxon>Anura</taxon>
        <taxon>Neobatrachia</taxon>
        <taxon>Ranoidea</taxon>
        <taxon>Ranidae</taxon>
        <taxon>Staurois</taxon>
    </lineage>
</organism>
<dbReference type="Pfam" id="PF04988">
    <property type="entry name" value="AKAP95"/>
    <property type="match status" value="1"/>
</dbReference>
<accession>A0ABN9F8U1</accession>
<evidence type="ECO:0000313" key="11">
    <source>
        <dbReference type="Proteomes" id="UP001162483"/>
    </source>
</evidence>
<evidence type="ECO:0000256" key="7">
    <source>
        <dbReference type="PROSITE-ProRule" id="PRU01140"/>
    </source>
</evidence>
<evidence type="ECO:0000259" key="9">
    <source>
        <dbReference type="PROSITE" id="PS51799"/>
    </source>
</evidence>
<keyword evidence="3" id="KW-0677">Repeat</keyword>
<keyword evidence="2" id="KW-0479">Metal-binding</keyword>
<name>A0ABN9F8U1_9NEOB</name>
<sequence length="470" mass="52840">GFGPWSQGGNLQGGPYVEHGGHWQGYEYHEPMMDMDGPGPSFSQGFGMPPDFPPIPKRPPFHLEFELSEGANHGFDRNAGWQSEIGSPFWDRAGGSRQGFRRPFDRSNARGVDDHVSKKKKRKRIFSAVQPAPVKFDKKSVEFTQTQQKQTVQGSQPSEAQVKDAKQHNGNAKQGEDTKLKSIQEAKGDKSKMTKNEGANTKVAPGKMEPTDGKSVSDTSSTTFTCRLCKYETQDETEVQKHFISKQHLEVIRHLYIFLPKQSVDFLQRYLNFEKNKVSQERKRENLQAKRDVFEGIGQEHFFHRIEAAHCLACDTLIPDVPELLIEHTKSESHTQKCKTSSKEIKSNCLAMAKAMLQDENVLRTLKVYNKGWNPSKDRDSVQASSHDVLVAEEDDYVPTVEDVCDADGDKNIDFMQNMKDSTTIIENSSLNALLLSQSEVMDSNGSDNENVLIIPDIDETDEEEAAEAP</sequence>
<evidence type="ECO:0000313" key="10">
    <source>
        <dbReference type="EMBL" id="CAI9591918.1"/>
    </source>
</evidence>
<feature type="non-terminal residue" evidence="10">
    <location>
        <position position="1"/>
    </location>
</feature>
<evidence type="ECO:0000256" key="6">
    <source>
        <dbReference type="ARBA" id="ARBA00023242"/>
    </source>
</evidence>
<feature type="compositionally biased region" description="Low complexity" evidence="8">
    <location>
        <begin position="144"/>
        <end position="156"/>
    </location>
</feature>
<keyword evidence="6" id="KW-0539">Nucleus</keyword>
<dbReference type="PANTHER" id="PTHR12190:SF7">
    <property type="entry name" value="A-KINASE ANCHORING PROTEIN 8"/>
    <property type="match status" value="1"/>
</dbReference>
<evidence type="ECO:0000256" key="4">
    <source>
        <dbReference type="ARBA" id="ARBA00022771"/>
    </source>
</evidence>
<dbReference type="EMBL" id="CATNWA010016349">
    <property type="protein sequence ID" value="CAI9591918.1"/>
    <property type="molecule type" value="Genomic_DNA"/>
</dbReference>
<keyword evidence="5" id="KW-0862">Zinc</keyword>
<comment type="caution">
    <text evidence="10">The sequence shown here is derived from an EMBL/GenBank/DDBJ whole genome shotgun (WGS) entry which is preliminary data.</text>
</comment>
<dbReference type="InterPro" id="IPR007071">
    <property type="entry name" value="AKAP95"/>
</dbReference>
<evidence type="ECO:0000256" key="1">
    <source>
        <dbReference type="ARBA" id="ARBA00004123"/>
    </source>
</evidence>
<gene>
    <name evidence="10" type="ORF">SPARVUS_LOCUS11287226</name>
</gene>
<feature type="domain" description="C2H2 AKAP95-type" evidence="9">
    <location>
        <begin position="311"/>
        <end position="334"/>
    </location>
</feature>
<evidence type="ECO:0000256" key="8">
    <source>
        <dbReference type="SAM" id="MobiDB-lite"/>
    </source>
</evidence>
<dbReference type="Proteomes" id="UP001162483">
    <property type="component" value="Unassembled WGS sequence"/>
</dbReference>
<feature type="compositionally biased region" description="Basic and acidic residues" evidence="8">
    <location>
        <begin position="102"/>
        <end position="116"/>
    </location>
</feature>
<reference evidence="10" key="1">
    <citation type="submission" date="2023-05" db="EMBL/GenBank/DDBJ databases">
        <authorList>
            <person name="Stuckert A."/>
        </authorList>
    </citation>
    <scope>NUCLEOTIDE SEQUENCE</scope>
</reference>
<evidence type="ECO:0000256" key="3">
    <source>
        <dbReference type="ARBA" id="ARBA00022737"/>
    </source>
</evidence>
<evidence type="ECO:0000256" key="2">
    <source>
        <dbReference type="ARBA" id="ARBA00022723"/>
    </source>
</evidence>
<comment type="similarity">
    <text evidence="7">Belongs to the AKAP95 family.</text>
</comment>
<comment type="subcellular location">
    <subcellularLocation>
        <location evidence="1">Nucleus</location>
    </subcellularLocation>
</comment>
<dbReference type="PROSITE" id="PS51799">
    <property type="entry name" value="ZF_C2H2_AKAP95"/>
    <property type="match status" value="1"/>
</dbReference>
<dbReference type="PANTHER" id="PTHR12190">
    <property type="entry name" value="A-KINASE ANCHOR PROTEIN AKAP 8"/>
    <property type="match status" value="1"/>
</dbReference>
<feature type="compositionally biased region" description="Basic and acidic residues" evidence="8">
    <location>
        <begin position="174"/>
        <end position="195"/>
    </location>
</feature>
<proteinExistence type="inferred from homology"/>
<keyword evidence="4 7" id="KW-0863">Zinc-finger</keyword>
<protein>
    <recommendedName>
        <fullName evidence="9">C2H2 AKAP95-type domain-containing protein</fullName>
    </recommendedName>
</protein>
<dbReference type="InterPro" id="IPR034736">
    <property type="entry name" value="ZF_C2H2_AKAP95"/>
</dbReference>
<feature type="region of interest" description="Disordered" evidence="8">
    <location>
        <begin position="92"/>
        <end position="217"/>
    </location>
</feature>
<evidence type="ECO:0000256" key="5">
    <source>
        <dbReference type="ARBA" id="ARBA00022833"/>
    </source>
</evidence>
<keyword evidence="11" id="KW-1185">Reference proteome</keyword>